<dbReference type="KEGG" id="aten:116290222"/>
<dbReference type="CDD" id="cd08662">
    <property type="entry name" value="M13"/>
    <property type="match status" value="1"/>
</dbReference>
<keyword evidence="9" id="KW-1185">Reference proteome</keyword>
<dbReference type="GO" id="GO:0004222">
    <property type="term" value="F:metalloendopeptidase activity"/>
    <property type="evidence" value="ECO:0007669"/>
    <property type="project" value="InterPro"/>
</dbReference>
<dbReference type="Proteomes" id="UP000515163">
    <property type="component" value="Unplaced"/>
</dbReference>
<gene>
    <name evidence="10" type="primary">LOC116290222</name>
</gene>
<keyword evidence="3" id="KW-0479">Metal-binding</keyword>
<keyword evidence="4" id="KW-0378">Hydrolase</keyword>
<sequence>MVNKGPLFTVSLVPNRHDRTKKVIQIDRARPSIPIEEYQKPRSKKLSELRHLIIFTVTVVLGADTNTTIAKVDEMLRFEGQLANVSLLDDLFQPGPVFNTSLLYFQHMVPQFDWIGYFNELFKPLWIPKSEILYPKTLVYLRRALRIIQNTPKSVLANYMVWYVLRSEVKWLSVKYYEAMKGIKVPKQIRFHSCVYSSETSFGDLLMVAYINDNHTQLVRSKNMAKIMANEEIQAFGENVKELTWLDNAAKSEAIQKINAMAIHVAFPDYMLNSTKLAILFEKYRGLNITAETYYKNKVSIKKRLRQHEIKDFRKPIDSALWKFPPPQALTWYFVDSNSLYVSEEYVRPPLFYHNEFLRAYNFGIFGSTAGHLATKALSADGKYFDKDRKRRNWWSQQSHQEFDERLRCYVKQYSAYKTLGKWPINGEKTVNENIADNDGLKLTIKAYYNWAKRNPNEMWLLPGLNFTNEQLVYIGFAQGHCGYTPPQDQYHRKDSRHGDRKFRVIGTLANSIEFANAFNCKINSTMNPIKKCHLYSKDGPLD</sequence>
<accession>A0A6P8HK68</accession>
<evidence type="ECO:0000256" key="2">
    <source>
        <dbReference type="ARBA" id="ARBA00022670"/>
    </source>
</evidence>
<dbReference type="GeneID" id="116290222"/>
<proteinExistence type="predicted"/>
<feature type="domain" description="Peptidase M13 C-terminal" evidence="7">
    <location>
        <begin position="332"/>
        <end position="535"/>
    </location>
</feature>
<protein>
    <submittedName>
        <fullName evidence="10">Endothelin-converting enzyme 1-like</fullName>
    </submittedName>
</protein>
<name>A0A6P8HK68_ACTTE</name>
<dbReference type="InterPro" id="IPR000718">
    <property type="entry name" value="Peptidase_M13"/>
</dbReference>
<dbReference type="InParanoid" id="A0A6P8HK68"/>
<dbReference type="PANTHER" id="PTHR11733">
    <property type="entry name" value="ZINC METALLOPROTEASE FAMILY M13 NEPRILYSIN-RELATED"/>
    <property type="match status" value="1"/>
</dbReference>
<evidence type="ECO:0000256" key="1">
    <source>
        <dbReference type="ARBA" id="ARBA00001947"/>
    </source>
</evidence>
<evidence type="ECO:0000313" key="9">
    <source>
        <dbReference type="Proteomes" id="UP000515163"/>
    </source>
</evidence>
<keyword evidence="2" id="KW-0645">Protease</keyword>
<dbReference type="Gene3D" id="1.10.1380.10">
    <property type="entry name" value="Neutral endopeptidase , domain2"/>
    <property type="match status" value="1"/>
</dbReference>
<dbReference type="RefSeq" id="XP_031553087.1">
    <property type="nucleotide sequence ID" value="XM_031697227.1"/>
</dbReference>
<dbReference type="InterPro" id="IPR018497">
    <property type="entry name" value="Peptidase_M13_C"/>
</dbReference>
<evidence type="ECO:0000256" key="3">
    <source>
        <dbReference type="ARBA" id="ARBA00022723"/>
    </source>
</evidence>
<dbReference type="SUPFAM" id="SSF55486">
    <property type="entry name" value="Metalloproteases ('zincins'), catalytic domain"/>
    <property type="match status" value="1"/>
</dbReference>
<dbReference type="InterPro" id="IPR042089">
    <property type="entry name" value="Peptidase_M13_dom_2"/>
</dbReference>
<evidence type="ECO:0000256" key="4">
    <source>
        <dbReference type="ARBA" id="ARBA00022801"/>
    </source>
</evidence>
<keyword evidence="5" id="KW-0862">Zinc</keyword>
<evidence type="ECO:0000256" key="6">
    <source>
        <dbReference type="ARBA" id="ARBA00023049"/>
    </source>
</evidence>
<dbReference type="GO" id="GO:0046872">
    <property type="term" value="F:metal ion binding"/>
    <property type="evidence" value="ECO:0007669"/>
    <property type="project" value="UniProtKB-KW"/>
</dbReference>
<dbReference type="Pfam" id="PF05649">
    <property type="entry name" value="Peptidase_M13_N"/>
    <property type="match status" value="1"/>
</dbReference>
<dbReference type="InterPro" id="IPR008753">
    <property type="entry name" value="Peptidase_M13_N"/>
</dbReference>
<organism evidence="9 10">
    <name type="scientific">Actinia tenebrosa</name>
    <name type="common">Australian red waratah sea anemone</name>
    <dbReference type="NCBI Taxonomy" id="6105"/>
    <lineage>
        <taxon>Eukaryota</taxon>
        <taxon>Metazoa</taxon>
        <taxon>Cnidaria</taxon>
        <taxon>Anthozoa</taxon>
        <taxon>Hexacorallia</taxon>
        <taxon>Actiniaria</taxon>
        <taxon>Actiniidae</taxon>
        <taxon>Actinia</taxon>
    </lineage>
</organism>
<dbReference type="GO" id="GO:0005886">
    <property type="term" value="C:plasma membrane"/>
    <property type="evidence" value="ECO:0007669"/>
    <property type="project" value="TreeGrafter"/>
</dbReference>
<dbReference type="PROSITE" id="PS51885">
    <property type="entry name" value="NEPRILYSIN"/>
    <property type="match status" value="1"/>
</dbReference>
<dbReference type="PANTHER" id="PTHR11733:SF240">
    <property type="entry name" value="GH14155P-RELATED"/>
    <property type="match status" value="1"/>
</dbReference>
<keyword evidence="6" id="KW-0482">Metalloprotease</keyword>
<dbReference type="Pfam" id="PF01431">
    <property type="entry name" value="Peptidase_M13"/>
    <property type="match status" value="1"/>
</dbReference>
<dbReference type="OrthoDB" id="10314692at2759"/>
<dbReference type="GO" id="GO:0016485">
    <property type="term" value="P:protein processing"/>
    <property type="evidence" value="ECO:0007669"/>
    <property type="project" value="TreeGrafter"/>
</dbReference>
<evidence type="ECO:0000313" key="10">
    <source>
        <dbReference type="RefSeq" id="XP_031553087.1"/>
    </source>
</evidence>
<dbReference type="InterPro" id="IPR024079">
    <property type="entry name" value="MetalloPept_cat_dom_sf"/>
</dbReference>
<comment type="cofactor">
    <cofactor evidence="1">
        <name>Zn(2+)</name>
        <dbReference type="ChEBI" id="CHEBI:29105"/>
    </cofactor>
</comment>
<evidence type="ECO:0000256" key="5">
    <source>
        <dbReference type="ARBA" id="ARBA00022833"/>
    </source>
</evidence>
<reference evidence="10" key="1">
    <citation type="submission" date="2025-08" db="UniProtKB">
        <authorList>
            <consortium name="RefSeq"/>
        </authorList>
    </citation>
    <scope>IDENTIFICATION</scope>
</reference>
<evidence type="ECO:0000259" key="8">
    <source>
        <dbReference type="Pfam" id="PF05649"/>
    </source>
</evidence>
<dbReference type="Gene3D" id="3.40.390.10">
    <property type="entry name" value="Collagenase (Catalytic Domain)"/>
    <property type="match status" value="1"/>
</dbReference>
<evidence type="ECO:0000259" key="7">
    <source>
        <dbReference type="Pfam" id="PF01431"/>
    </source>
</evidence>
<dbReference type="AlphaFoldDB" id="A0A6P8HK68"/>
<feature type="domain" description="Peptidase M13 N-terminal" evidence="8">
    <location>
        <begin position="6"/>
        <end position="268"/>
    </location>
</feature>